<dbReference type="EMBL" id="SHMR01000007">
    <property type="protein sequence ID" value="RZH67190.1"/>
    <property type="molecule type" value="Genomic_DNA"/>
</dbReference>
<evidence type="ECO:0008006" key="3">
    <source>
        <dbReference type="Google" id="ProtNLM"/>
    </source>
</evidence>
<evidence type="ECO:0000313" key="1">
    <source>
        <dbReference type="EMBL" id="RZH67190.1"/>
    </source>
</evidence>
<organism evidence="1 2">
    <name type="scientific">Natrinema altunense</name>
    <dbReference type="NCBI Taxonomy" id="222984"/>
    <lineage>
        <taxon>Archaea</taxon>
        <taxon>Methanobacteriati</taxon>
        <taxon>Methanobacteriota</taxon>
        <taxon>Stenosarchaea group</taxon>
        <taxon>Halobacteria</taxon>
        <taxon>Halobacteriales</taxon>
        <taxon>Natrialbaceae</taxon>
        <taxon>Natrinema</taxon>
    </lineage>
</organism>
<proteinExistence type="predicted"/>
<reference evidence="1 2" key="1">
    <citation type="submission" date="2019-02" db="EMBL/GenBank/DDBJ databases">
        <title>Genome analysis provides insights into bioremediation potentialities and Haloocin production by Natrinema altunense strain 4.1R isolated from Chott Douz in Tunisian desert.</title>
        <authorList>
            <person name="Najjari A."/>
            <person name="Youssef N."/>
            <person name="Ben Dhia O."/>
            <person name="Ferjani R."/>
            <person name="El Hidri D."/>
            <person name="Ouzari H.I."/>
            <person name="Cherif A."/>
        </authorList>
    </citation>
    <scope>NUCLEOTIDE SEQUENCE [LARGE SCALE GENOMIC DNA]</scope>
    <source>
        <strain evidence="1 2">4.1R</strain>
    </source>
</reference>
<evidence type="ECO:0000313" key="2">
    <source>
        <dbReference type="Proteomes" id="UP000292704"/>
    </source>
</evidence>
<dbReference type="RefSeq" id="WP_130171419.1">
    <property type="nucleotide sequence ID" value="NZ_SHMR01000007.1"/>
</dbReference>
<protein>
    <recommendedName>
        <fullName evidence="3">RiboL-PSP-HEPN domain-containing protein</fullName>
    </recommendedName>
</protein>
<dbReference type="Proteomes" id="UP000292704">
    <property type="component" value="Unassembled WGS sequence"/>
</dbReference>
<name>A0A482XXI2_9EURY</name>
<sequence>MRMKTHFSHIHFESAVTLFEDAERLEQDYKDDDLDSRFNGIADARTAHDGYVVSSIVSSMCFLDSVVNEFYDELKSSADAWKAGEEPFLNLNSEEEVYNLIVRLQDVERRDFEYRPTLKKYQLLLTYVGKDIYDKGRSLYQSADTVSRVRNNLVHFEPSWHSSEEPLDLPGNLPTDLNRNPFYEVENKNPVSYLSADVARWCISATGKFVIDFYDRMGMGDSAIVYNVNRTIESI</sequence>
<comment type="caution">
    <text evidence="1">The sequence shown here is derived from an EMBL/GenBank/DDBJ whole genome shotgun (WGS) entry which is preliminary data.</text>
</comment>
<dbReference type="OrthoDB" id="383416at2157"/>
<dbReference type="AlphaFoldDB" id="A0A482XXI2"/>
<accession>A0A482XXI2</accession>
<gene>
    <name evidence="1" type="ORF">ELS17_15700</name>
</gene>